<dbReference type="EMBL" id="QVQW01000001">
    <property type="protein sequence ID" value="RKU49545.1"/>
    <property type="molecule type" value="Genomic_DNA"/>
</dbReference>
<dbReference type="SUPFAM" id="SSF103473">
    <property type="entry name" value="MFS general substrate transporter"/>
    <property type="match status" value="1"/>
</dbReference>
<dbReference type="OrthoDB" id="5215911at2759"/>
<dbReference type="InterPro" id="IPR036259">
    <property type="entry name" value="MFS_trans_sf"/>
</dbReference>
<keyword evidence="3 5" id="KW-1133">Transmembrane helix</keyword>
<name>A0A420YP20_9PEZI</name>
<dbReference type="AlphaFoldDB" id="A0A420YP20"/>
<keyword evidence="4 5" id="KW-0472">Membrane</keyword>
<feature type="transmembrane region" description="Helical" evidence="5">
    <location>
        <begin position="527"/>
        <end position="551"/>
    </location>
</feature>
<feature type="transmembrane region" description="Helical" evidence="5">
    <location>
        <begin position="495"/>
        <end position="515"/>
    </location>
</feature>
<comment type="caution">
    <text evidence="7">The sequence shown here is derived from an EMBL/GenBank/DDBJ whole genome shotgun (WGS) entry which is preliminary data.</text>
</comment>
<comment type="subcellular location">
    <subcellularLocation>
        <location evidence="1">Membrane</location>
        <topology evidence="1">Multi-pass membrane protein</topology>
    </subcellularLocation>
</comment>
<feature type="transmembrane region" description="Helical" evidence="5">
    <location>
        <begin position="105"/>
        <end position="123"/>
    </location>
</feature>
<evidence type="ECO:0000313" key="8">
    <source>
        <dbReference type="Proteomes" id="UP000275385"/>
    </source>
</evidence>
<feature type="transmembrane region" description="Helical" evidence="5">
    <location>
        <begin position="198"/>
        <end position="218"/>
    </location>
</feature>
<organism evidence="7 8">
    <name type="scientific">Coniochaeta pulveracea</name>
    <dbReference type="NCBI Taxonomy" id="177199"/>
    <lineage>
        <taxon>Eukaryota</taxon>
        <taxon>Fungi</taxon>
        <taxon>Dikarya</taxon>
        <taxon>Ascomycota</taxon>
        <taxon>Pezizomycotina</taxon>
        <taxon>Sordariomycetes</taxon>
        <taxon>Sordariomycetidae</taxon>
        <taxon>Coniochaetales</taxon>
        <taxon>Coniochaetaceae</taxon>
        <taxon>Coniochaeta</taxon>
    </lineage>
</organism>
<evidence type="ECO:0000256" key="5">
    <source>
        <dbReference type="SAM" id="Phobius"/>
    </source>
</evidence>
<feature type="transmembrane region" description="Helical" evidence="5">
    <location>
        <begin position="68"/>
        <end position="93"/>
    </location>
</feature>
<dbReference type="PROSITE" id="PS50850">
    <property type="entry name" value="MFS"/>
    <property type="match status" value="1"/>
</dbReference>
<dbReference type="GO" id="GO:0005886">
    <property type="term" value="C:plasma membrane"/>
    <property type="evidence" value="ECO:0007669"/>
    <property type="project" value="TreeGrafter"/>
</dbReference>
<sequence length="567" mass="62740">MDENLDEQAIRELEQVLNTKIYPGTEIMRDVGTHHFVKSAGQSHRVLVPQPSDDPYDPLIWSPLWKHITIFSAIVLSFSLNLGPLALAPMFPAYMEEWNSSLADVIQFTGVAILCLGFSNFIWVPIMVCFGRRPVAIFSTLICVGSSIWRALAPSYGSFMGACILNGLAAGPCESLMPQVIADIIFLHDRGKYQTLYFALYFASLMVGPIISGAMAQHTGWRSFWWFNTGLLVFTLVLNIFCFPETRYKRVWEAPGSEQQAPKGPVVAPIDNDKAVDEKIERHDLDGLRAAELIPTGTNEPGADINLSQQLTHQDPYLGRGTPSKKQFMPWQALEGANVFQELWVPFYLHLFPAVEFAAFVVSWSAGVFLVVNLSQSQVFAAPPYNFSSQTVGLFNIAILVGAMIGLVTSGPLSDWVAARLTAKNGGIREPEMRLLSMIPYVVIMIFGSIIVAVGYDRSWPWEAVVVIGYACVGIQVAALPSIASTYAIDSFKPVTGSLMVTITVNKNLWGYGVGKFLTPWAEKSGFVPVIMMNMAMLTAFCAFGIVFWYWGKQIRGWTANSFVHKL</sequence>
<evidence type="ECO:0000256" key="3">
    <source>
        <dbReference type="ARBA" id="ARBA00022989"/>
    </source>
</evidence>
<feature type="transmembrane region" description="Helical" evidence="5">
    <location>
        <begin position="435"/>
        <end position="456"/>
    </location>
</feature>
<feature type="transmembrane region" description="Helical" evidence="5">
    <location>
        <begin position="392"/>
        <end position="414"/>
    </location>
</feature>
<evidence type="ECO:0000256" key="4">
    <source>
        <dbReference type="ARBA" id="ARBA00023136"/>
    </source>
</evidence>
<protein>
    <recommendedName>
        <fullName evidence="6">Major facilitator superfamily (MFS) profile domain-containing protein</fullName>
    </recommendedName>
</protein>
<dbReference type="InterPro" id="IPR011701">
    <property type="entry name" value="MFS"/>
</dbReference>
<feature type="transmembrane region" description="Helical" evidence="5">
    <location>
        <begin position="462"/>
        <end position="483"/>
    </location>
</feature>
<feature type="domain" description="Major facilitator superfamily (MFS) profile" evidence="6">
    <location>
        <begin position="69"/>
        <end position="567"/>
    </location>
</feature>
<feature type="transmembrane region" description="Helical" evidence="5">
    <location>
        <begin position="347"/>
        <end position="372"/>
    </location>
</feature>
<dbReference type="PANTHER" id="PTHR23502:SF149">
    <property type="entry name" value="TRANSPORTER, PUTATIVE-RELATED"/>
    <property type="match status" value="1"/>
</dbReference>
<keyword evidence="2 5" id="KW-0812">Transmembrane</keyword>
<dbReference type="GO" id="GO:0022857">
    <property type="term" value="F:transmembrane transporter activity"/>
    <property type="evidence" value="ECO:0007669"/>
    <property type="project" value="InterPro"/>
</dbReference>
<reference evidence="7 8" key="1">
    <citation type="submission" date="2018-08" db="EMBL/GenBank/DDBJ databases">
        <title>Draft genome of the lignicolous fungus Coniochaeta pulveracea.</title>
        <authorList>
            <person name="Borstlap C.J."/>
            <person name="De Witt R.N."/>
            <person name="Botha A."/>
            <person name="Volschenk H."/>
        </authorList>
    </citation>
    <scope>NUCLEOTIDE SEQUENCE [LARGE SCALE GENOMIC DNA]</scope>
    <source>
        <strain evidence="7 8">CAB683</strain>
    </source>
</reference>
<evidence type="ECO:0000256" key="2">
    <source>
        <dbReference type="ARBA" id="ARBA00022692"/>
    </source>
</evidence>
<gene>
    <name evidence="7" type="ORF">DL546_009120</name>
</gene>
<keyword evidence="8" id="KW-1185">Reference proteome</keyword>
<dbReference type="Pfam" id="PF07690">
    <property type="entry name" value="MFS_1"/>
    <property type="match status" value="1"/>
</dbReference>
<proteinExistence type="predicted"/>
<evidence type="ECO:0000259" key="6">
    <source>
        <dbReference type="PROSITE" id="PS50850"/>
    </source>
</evidence>
<dbReference type="PANTHER" id="PTHR23502">
    <property type="entry name" value="MAJOR FACILITATOR SUPERFAMILY"/>
    <property type="match status" value="1"/>
</dbReference>
<dbReference type="Proteomes" id="UP000275385">
    <property type="component" value="Unassembled WGS sequence"/>
</dbReference>
<dbReference type="STRING" id="177199.A0A420YP20"/>
<dbReference type="InterPro" id="IPR020846">
    <property type="entry name" value="MFS_dom"/>
</dbReference>
<evidence type="ECO:0000256" key="1">
    <source>
        <dbReference type="ARBA" id="ARBA00004141"/>
    </source>
</evidence>
<accession>A0A420YP20</accession>
<evidence type="ECO:0000313" key="7">
    <source>
        <dbReference type="EMBL" id="RKU49545.1"/>
    </source>
</evidence>
<feature type="transmembrane region" description="Helical" evidence="5">
    <location>
        <begin position="224"/>
        <end position="243"/>
    </location>
</feature>
<dbReference type="Gene3D" id="1.20.1250.20">
    <property type="entry name" value="MFS general substrate transporter like domains"/>
    <property type="match status" value="1"/>
</dbReference>